<reference evidence="1" key="1">
    <citation type="submission" date="2023-11" db="EMBL/GenBank/DDBJ databases">
        <title>Genome assemblies of two species of porcelain crab, Petrolisthes cinctipes and Petrolisthes manimaculis (Anomura: Porcellanidae).</title>
        <authorList>
            <person name="Angst P."/>
        </authorList>
    </citation>
    <scope>NUCLEOTIDE SEQUENCE</scope>
    <source>
        <strain evidence="1">PB745_02</strain>
        <tissue evidence="1">Gill</tissue>
    </source>
</reference>
<organism evidence="1 2">
    <name type="scientific">Petrolisthes manimaculis</name>
    <dbReference type="NCBI Taxonomy" id="1843537"/>
    <lineage>
        <taxon>Eukaryota</taxon>
        <taxon>Metazoa</taxon>
        <taxon>Ecdysozoa</taxon>
        <taxon>Arthropoda</taxon>
        <taxon>Crustacea</taxon>
        <taxon>Multicrustacea</taxon>
        <taxon>Malacostraca</taxon>
        <taxon>Eumalacostraca</taxon>
        <taxon>Eucarida</taxon>
        <taxon>Decapoda</taxon>
        <taxon>Pleocyemata</taxon>
        <taxon>Anomura</taxon>
        <taxon>Galatheoidea</taxon>
        <taxon>Porcellanidae</taxon>
        <taxon>Petrolisthes</taxon>
    </lineage>
</organism>
<sequence>RGPDSGGPPVWSWSQPHSPLTMATWTSNEPPLPSVNLTCIIPRPLQTTLGQTIIDLKFPVQ</sequence>
<dbReference type="AlphaFoldDB" id="A0AAE1NF65"/>
<feature type="non-terminal residue" evidence="1">
    <location>
        <position position="1"/>
    </location>
</feature>
<keyword evidence="2" id="KW-1185">Reference proteome</keyword>
<proteinExistence type="predicted"/>
<comment type="caution">
    <text evidence="1">The sequence shown here is derived from an EMBL/GenBank/DDBJ whole genome shotgun (WGS) entry which is preliminary data.</text>
</comment>
<name>A0AAE1NF65_9EUCA</name>
<gene>
    <name evidence="1" type="ORF">Pmani_038953</name>
</gene>
<evidence type="ECO:0000313" key="2">
    <source>
        <dbReference type="Proteomes" id="UP001292094"/>
    </source>
</evidence>
<dbReference type="EMBL" id="JAWZYT010006543">
    <property type="protein sequence ID" value="KAK4287992.1"/>
    <property type="molecule type" value="Genomic_DNA"/>
</dbReference>
<accession>A0AAE1NF65</accession>
<protein>
    <submittedName>
        <fullName evidence="1">Uncharacterized protein</fullName>
    </submittedName>
</protein>
<dbReference type="Proteomes" id="UP001292094">
    <property type="component" value="Unassembled WGS sequence"/>
</dbReference>
<evidence type="ECO:0000313" key="1">
    <source>
        <dbReference type="EMBL" id="KAK4287992.1"/>
    </source>
</evidence>